<dbReference type="AlphaFoldDB" id="A0A4S4NDH1"/>
<dbReference type="EMBL" id="SRKY01000002">
    <property type="protein sequence ID" value="THH36577.1"/>
    <property type="molecule type" value="Genomic_DNA"/>
</dbReference>
<keyword evidence="2" id="KW-1185">Reference proteome</keyword>
<reference evidence="1 2" key="1">
    <citation type="submission" date="2019-04" db="EMBL/GenBank/DDBJ databases">
        <title>Shimia ponticola sp. nov., isolated from seawater.</title>
        <authorList>
            <person name="Kim Y.-O."/>
            <person name="Yoon J.-H."/>
        </authorList>
    </citation>
    <scope>NUCLEOTIDE SEQUENCE [LARGE SCALE GENOMIC DNA]</scope>
    <source>
        <strain evidence="1 2">MYP11</strain>
    </source>
</reference>
<evidence type="ECO:0000313" key="1">
    <source>
        <dbReference type="EMBL" id="THH36577.1"/>
    </source>
</evidence>
<comment type="caution">
    <text evidence="1">The sequence shown here is derived from an EMBL/GenBank/DDBJ whole genome shotgun (WGS) entry which is preliminary data.</text>
</comment>
<protein>
    <recommendedName>
        <fullName evidence="3">PhoP regulatory network protein YrbL</fullName>
    </recommendedName>
</protein>
<dbReference type="Proteomes" id="UP000306602">
    <property type="component" value="Unassembled WGS sequence"/>
</dbReference>
<dbReference type="Pfam" id="PF10707">
    <property type="entry name" value="YrbL-PhoP_reg"/>
    <property type="match status" value="1"/>
</dbReference>
<dbReference type="InterPro" id="IPR019647">
    <property type="entry name" value="PhoP_reg_network_YrbL"/>
</dbReference>
<dbReference type="OrthoDB" id="5421848at2"/>
<proteinExistence type="predicted"/>
<evidence type="ECO:0000313" key="2">
    <source>
        <dbReference type="Proteomes" id="UP000306602"/>
    </source>
</evidence>
<organism evidence="1 2">
    <name type="scientific">Aliishimia ponticola</name>
    <dbReference type="NCBI Taxonomy" id="2499833"/>
    <lineage>
        <taxon>Bacteria</taxon>
        <taxon>Pseudomonadati</taxon>
        <taxon>Pseudomonadota</taxon>
        <taxon>Alphaproteobacteria</taxon>
        <taxon>Rhodobacterales</taxon>
        <taxon>Paracoccaceae</taxon>
        <taxon>Aliishimia</taxon>
    </lineage>
</organism>
<accession>A0A4S4NDH1</accession>
<sequence length="249" mass="28462">MTIGSSGMYTSRIFRAAQIRKGDHVIPKTAQLSDLSAESLELVAEGGERYVYKSRDFPEFLFKKQKRVDERRLKKRDLKSFLLRVLPSYRTHIVRKEYRAYVSAVLRQQATWPDFPTTMLHGFTFLDGEPIQVVENVTLEGRDIGPSLRELLADDLFDAAALDALNVFGMALLRSDIPTNDVNASNIVLGSNRDGTRRFILVDGFGDIHLVPFRTYSSFVRKRHLVRLFSKLGKNRLAFDPKTFAFSLR</sequence>
<name>A0A4S4NDH1_9RHOB</name>
<evidence type="ECO:0008006" key="3">
    <source>
        <dbReference type="Google" id="ProtNLM"/>
    </source>
</evidence>
<gene>
    <name evidence="1" type="ORF">E4Z66_06390</name>
</gene>